<dbReference type="PROSITE" id="PS51731">
    <property type="entry name" value="GNAT_NAGS"/>
    <property type="match status" value="1"/>
</dbReference>
<organism evidence="15 16">
    <name type="scientific">Phialophora macrospora</name>
    <dbReference type="NCBI Taxonomy" id="1851006"/>
    <lineage>
        <taxon>Eukaryota</taxon>
        <taxon>Fungi</taxon>
        <taxon>Dikarya</taxon>
        <taxon>Ascomycota</taxon>
        <taxon>Pezizomycotina</taxon>
        <taxon>Eurotiomycetes</taxon>
        <taxon>Chaetothyriomycetidae</taxon>
        <taxon>Chaetothyriales</taxon>
        <taxon>Herpotrichiellaceae</taxon>
        <taxon>Phialophora</taxon>
    </lineage>
</organism>
<dbReference type="InterPro" id="IPR011190">
    <property type="entry name" value="GlcNAc_Synth_fun"/>
</dbReference>
<evidence type="ECO:0000256" key="11">
    <source>
        <dbReference type="ARBA" id="ARBA00023315"/>
    </source>
</evidence>
<evidence type="ECO:0000256" key="12">
    <source>
        <dbReference type="ARBA" id="ARBA00048372"/>
    </source>
</evidence>
<evidence type="ECO:0000256" key="6">
    <source>
        <dbReference type="ARBA" id="ARBA00018802"/>
    </source>
</evidence>
<evidence type="ECO:0000256" key="9">
    <source>
        <dbReference type="ARBA" id="ARBA00022946"/>
    </source>
</evidence>
<dbReference type="PANTHER" id="PTHR23342">
    <property type="entry name" value="N-ACETYLGLUTAMATE SYNTHASE"/>
    <property type="match status" value="1"/>
</dbReference>
<comment type="function">
    <text evidence="1 13">N-acetylglutamate synthase involved in arginine biosynthesis.</text>
</comment>
<protein>
    <recommendedName>
        <fullName evidence="6 13">Amino-acid acetyltransferase, mitochondrial</fullName>
        <ecNumber evidence="5 13">2.3.1.1</ecNumber>
    </recommendedName>
    <alternativeName>
        <fullName evidence="13">Glutamate N-acetyltransferase</fullName>
    </alternativeName>
    <alternativeName>
        <fullName evidence="13">N-acetylglutamate synthase</fullName>
    </alternativeName>
</protein>
<dbReference type="Pfam" id="PF04768">
    <property type="entry name" value="NAT"/>
    <property type="match status" value="1"/>
</dbReference>
<accession>A0A0D2FFY4</accession>
<dbReference type="HOGENOM" id="CLU_013088_0_0_1"/>
<comment type="similarity">
    <text evidence="4 13">Belongs to the acetyltransferase family.</text>
</comment>
<dbReference type="STRING" id="5601.A0A0D2FFY4"/>
<dbReference type="Gene3D" id="3.40.1160.10">
    <property type="entry name" value="Acetylglutamate kinase-like"/>
    <property type="match status" value="1"/>
</dbReference>
<dbReference type="GO" id="GO:0004042">
    <property type="term" value="F:L-glutamate N-acetyltransferase activity"/>
    <property type="evidence" value="ECO:0007669"/>
    <property type="project" value="InterPro"/>
</dbReference>
<dbReference type="GO" id="GO:0006526">
    <property type="term" value="P:L-arginine biosynthetic process"/>
    <property type="evidence" value="ECO:0007669"/>
    <property type="project" value="UniProtKB-UniPathway"/>
</dbReference>
<dbReference type="InterPro" id="IPR036393">
    <property type="entry name" value="AceGlu_kinase-like_sf"/>
</dbReference>
<dbReference type="AlphaFoldDB" id="A0A0D2FFY4"/>
<feature type="domain" description="N-acetyltransferase" evidence="14">
    <location>
        <begin position="499"/>
        <end position="664"/>
    </location>
</feature>
<keyword evidence="7 13" id="KW-0028">Amino-acid biosynthesis</keyword>
<dbReference type="PANTHER" id="PTHR23342:SF4">
    <property type="entry name" value="AMINO-ACID ACETYLTRANSFERASE, MITOCHONDRIAL"/>
    <property type="match status" value="1"/>
</dbReference>
<keyword evidence="8 13" id="KW-0808">Transferase</keyword>
<evidence type="ECO:0000256" key="13">
    <source>
        <dbReference type="PIRNR" id="PIRNR007892"/>
    </source>
</evidence>
<evidence type="ECO:0000256" key="4">
    <source>
        <dbReference type="ARBA" id="ARBA00008694"/>
    </source>
</evidence>
<evidence type="ECO:0000256" key="5">
    <source>
        <dbReference type="ARBA" id="ARBA00012697"/>
    </source>
</evidence>
<dbReference type="EMBL" id="KN846959">
    <property type="protein sequence ID" value="KIW66968.1"/>
    <property type="molecule type" value="Genomic_DNA"/>
</dbReference>
<proteinExistence type="inferred from homology"/>
<keyword evidence="11 13" id="KW-0012">Acyltransferase</keyword>
<dbReference type="GO" id="GO:0006592">
    <property type="term" value="P:ornithine biosynthetic process"/>
    <property type="evidence" value="ECO:0007669"/>
    <property type="project" value="TreeGrafter"/>
</dbReference>
<dbReference type="Gene3D" id="3.40.630.30">
    <property type="match status" value="1"/>
</dbReference>
<dbReference type="PIRSF" id="PIRSF007892">
    <property type="entry name" value="NAGS_fungal"/>
    <property type="match status" value="1"/>
</dbReference>
<dbReference type="UniPathway" id="UPA00068">
    <property type="reaction ID" value="UER00106"/>
</dbReference>
<dbReference type="Proteomes" id="UP000054266">
    <property type="component" value="Unassembled WGS sequence"/>
</dbReference>
<dbReference type="CDD" id="cd04266">
    <property type="entry name" value="DUF619-NAGS-FABP"/>
    <property type="match status" value="1"/>
</dbReference>
<evidence type="ECO:0000313" key="15">
    <source>
        <dbReference type="EMBL" id="KIW66968.1"/>
    </source>
</evidence>
<gene>
    <name evidence="15" type="ORF">PV04_06248</name>
</gene>
<name>A0A0D2FFY4_9EURO</name>
<dbReference type="FunFam" id="3.40.630.30:FF:000049">
    <property type="entry name" value="Amino-acid acetyltransferase, mitochondrial"/>
    <property type="match status" value="1"/>
</dbReference>
<keyword evidence="9" id="KW-0809">Transit peptide</keyword>
<comment type="catalytic activity">
    <reaction evidence="12 13">
        <text>L-glutamate + acetyl-CoA = N-acetyl-L-glutamate + CoA + H(+)</text>
        <dbReference type="Rhea" id="RHEA:24292"/>
        <dbReference type="ChEBI" id="CHEBI:15378"/>
        <dbReference type="ChEBI" id="CHEBI:29985"/>
        <dbReference type="ChEBI" id="CHEBI:44337"/>
        <dbReference type="ChEBI" id="CHEBI:57287"/>
        <dbReference type="ChEBI" id="CHEBI:57288"/>
        <dbReference type="EC" id="2.3.1.1"/>
    </reaction>
</comment>
<evidence type="ECO:0000256" key="2">
    <source>
        <dbReference type="ARBA" id="ARBA00004173"/>
    </source>
</evidence>
<evidence type="ECO:0000313" key="16">
    <source>
        <dbReference type="Proteomes" id="UP000054266"/>
    </source>
</evidence>
<evidence type="ECO:0000256" key="8">
    <source>
        <dbReference type="ARBA" id="ARBA00022679"/>
    </source>
</evidence>
<evidence type="ECO:0000256" key="7">
    <source>
        <dbReference type="ARBA" id="ARBA00022605"/>
    </source>
</evidence>
<dbReference type="EC" id="2.3.1.1" evidence="5 13"/>
<reference evidence="15 16" key="1">
    <citation type="submission" date="2015-01" db="EMBL/GenBank/DDBJ databases">
        <title>The Genome Sequence of Capronia semiimmersa CBS27337.</title>
        <authorList>
            <consortium name="The Broad Institute Genomics Platform"/>
            <person name="Cuomo C."/>
            <person name="de Hoog S."/>
            <person name="Gorbushina A."/>
            <person name="Stielow B."/>
            <person name="Teixiera M."/>
            <person name="Abouelleil A."/>
            <person name="Chapman S.B."/>
            <person name="Priest M."/>
            <person name="Young S.K."/>
            <person name="Wortman J."/>
            <person name="Nusbaum C."/>
            <person name="Birren B."/>
        </authorList>
    </citation>
    <scope>NUCLEOTIDE SEQUENCE [LARGE SCALE GENOMIC DNA]</scope>
    <source>
        <strain evidence="15 16">CBS 27337</strain>
    </source>
</reference>
<comment type="pathway">
    <text evidence="3 13">Amino-acid biosynthesis; L-arginine biosynthesis; N(2)-acetyl-L-ornithine from L-glutamate: step 1/4.</text>
</comment>
<dbReference type="GO" id="GO:0005759">
    <property type="term" value="C:mitochondrial matrix"/>
    <property type="evidence" value="ECO:0007669"/>
    <property type="project" value="TreeGrafter"/>
</dbReference>
<evidence type="ECO:0000256" key="3">
    <source>
        <dbReference type="ARBA" id="ARBA00004925"/>
    </source>
</evidence>
<dbReference type="InterPro" id="IPR006855">
    <property type="entry name" value="Vertebrate-like_GNAT_dom"/>
</dbReference>
<evidence type="ECO:0000256" key="10">
    <source>
        <dbReference type="ARBA" id="ARBA00023128"/>
    </source>
</evidence>
<keyword evidence="10 13" id="KW-0496">Mitochondrion</keyword>
<keyword evidence="16" id="KW-1185">Reference proteome</keyword>
<sequence length="678" mass="74451">MRGYRPRNLSPTSILCPGSAILSASSMSQRAIVHGRTHCLPTSNVAAETLKAYLLTHPARCRARLYSTQPVQRADDSSSYKNQVALEQDKKSSFSERARQRLANREFFTSLLSSAATKRDAKAYISRLKSPAKITGEQKLTAQDPHAQVEAGDLLGRTRASEASPVFTQFANEQKGEQTIEEQELLHVALVKISNVATMADDLVKGIAQTLSSLSRLSIAPCVVVEEPPQDDPQASRQRLALAANRLVTAIDSLHESGARILDNVLSLGPDGRPQVFLRKLLTRPLRRGRIPIILPIAYSAEQSRAVSISADEAAIALTKELAGVTVKSQVGEQQGYRNISLDRIIVVDEIGPIPSTKAMDKKHVFINLEQEYSALQEELRSSTDDAVSQKHASNLKMFKDALRLLPASSSALLTTPLEAANSARLADDGVSSVGTRRQKNPLIHNLLTDKPAYSSSLPAGRLGQDASALPLITSTVVKRGMPVTILPNPEAQAWTAISKPRLRLTDPRIDLDRLTYLIDDSFNRKLDVEAYLKRVNDRIAGVIIAGEYEGGAILTWETPPGCSDTDTDRLVPYLDKFAVLKRSQGAGGVADLLFNAMVRGCFPNGVCWRSRKDNPVNKWYFERSRGTWKIPGTNWTMFWTTPGIFVSEGNKSQTFLDYEGVCRTVKPTWADAKKIAD</sequence>
<comment type="subcellular location">
    <subcellularLocation>
        <location evidence="2 13">Mitochondrion</location>
    </subcellularLocation>
</comment>
<evidence type="ECO:0000256" key="1">
    <source>
        <dbReference type="ARBA" id="ARBA00002294"/>
    </source>
</evidence>
<evidence type="ECO:0000259" key="14">
    <source>
        <dbReference type="PROSITE" id="PS51731"/>
    </source>
</evidence>